<organism evidence="1 2">
    <name type="scientific">Crotalaria pallida</name>
    <name type="common">Smooth rattlebox</name>
    <name type="synonym">Crotalaria striata</name>
    <dbReference type="NCBI Taxonomy" id="3830"/>
    <lineage>
        <taxon>Eukaryota</taxon>
        <taxon>Viridiplantae</taxon>
        <taxon>Streptophyta</taxon>
        <taxon>Embryophyta</taxon>
        <taxon>Tracheophyta</taxon>
        <taxon>Spermatophyta</taxon>
        <taxon>Magnoliopsida</taxon>
        <taxon>eudicotyledons</taxon>
        <taxon>Gunneridae</taxon>
        <taxon>Pentapetalae</taxon>
        <taxon>rosids</taxon>
        <taxon>fabids</taxon>
        <taxon>Fabales</taxon>
        <taxon>Fabaceae</taxon>
        <taxon>Papilionoideae</taxon>
        <taxon>50 kb inversion clade</taxon>
        <taxon>genistoids sensu lato</taxon>
        <taxon>core genistoids</taxon>
        <taxon>Crotalarieae</taxon>
        <taxon>Crotalaria</taxon>
    </lineage>
</organism>
<evidence type="ECO:0000313" key="2">
    <source>
        <dbReference type="Proteomes" id="UP001372338"/>
    </source>
</evidence>
<keyword evidence="2" id="KW-1185">Reference proteome</keyword>
<comment type="caution">
    <text evidence="1">The sequence shown here is derived from an EMBL/GenBank/DDBJ whole genome shotgun (WGS) entry which is preliminary data.</text>
</comment>
<protein>
    <submittedName>
        <fullName evidence="1">Uncharacterized protein</fullName>
    </submittedName>
</protein>
<reference evidence="1 2" key="1">
    <citation type="submission" date="2024-01" db="EMBL/GenBank/DDBJ databases">
        <title>The genomes of 5 underutilized Papilionoideae crops provide insights into root nodulation and disease resistanc.</title>
        <authorList>
            <person name="Yuan L."/>
        </authorList>
    </citation>
    <scope>NUCLEOTIDE SEQUENCE [LARGE SCALE GENOMIC DNA]</scope>
    <source>
        <strain evidence="1">ZHUSHIDOU_FW_LH</strain>
        <tissue evidence="1">Leaf</tissue>
    </source>
</reference>
<dbReference type="Proteomes" id="UP001372338">
    <property type="component" value="Unassembled WGS sequence"/>
</dbReference>
<gene>
    <name evidence="1" type="ORF">RIF29_20490</name>
</gene>
<accession>A0AAN9F4L6</accession>
<name>A0AAN9F4L6_CROPI</name>
<evidence type="ECO:0000313" key="1">
    <source>
        <dbReference type="EMBL" id="KAK7267811.1"/>
    </source>
</evidence>
<dbReference type="InterPro" id="IPR036869">
    <property type="entry name" value="J_dom_sf"/>
</dbReference>
<dbReference type="SUPFAM" id="SSF46565">
    <property type="entry name" value="Chaperone J-domain"/>
    <property type="match status" value="1"/>
</dbReference>
<sequence>MTAVIAAAGVVGGNGSSSNWMKFRERRQQNKKVKICCFYSSSSVVDPYKTLRIQLGPSEYEVRKAFRQLALQHIQMYAEEAIVGFSFTKSTRLMISIVILELRVRHKRKLDIVPFVRTPR</sequence>
<dbReference type="EMBL" id="JAYWIO010000004">
    <property type="protein sequence ID" value="KAK7267811.1"/>
    <property type="molecule type" value="Genomic_DNA"/>
</dbReference>
<dbReference type="AlphaFoldDB" id="A0AAN9F4L6"/>
<proteinExistence type="predicted"/>